<evidence type="ECO:0000313" key="2">
    <source>
        <dbReference type="Proteomes" id="UP000053750"/>
    </source>
</evidence>
<dbReference type="OrthoDB" id="2987807at2"/>
<dbReference type="AlphaFoldDB" id="A0A9W5W6Z5"/>
<evidence type="ECO:0000313" key="1">
    <source>
        <dbReference type="EMBL" id="EXX86589.1"/>
    </source>
</evidence>
<organism evidence="1 2">
    <name type="scientific">Paenibacillus darwinianus</name>
    <dbReference type="NCBI Taxonomy" id="1380763"/>
    <lineage>
        <taxon>Bacteria</taxon>
        <taxon>Bacillati</taxon>
        <taxon>Bacillota</taxon>
        <taxon>Bacilli</taxon>
        <taxon>Bacillales</taxon>
        <taxon>Paenibacillaceae</taxon>
        <taxon>Paenibacillus</taxon>
    </lineage>
</organism>
<comment type="caution">
    <text evidence="1">The sequence shown here is derived from an EMBL/GenBank/DDBJ whole genome shotgun (WGS) entry which is preliminary data.</text>
</comment>
<dbReference type="GO" id="GO:0051607">
    <property type="term" value="P:defense response to virus"/>
    <property type="evidence" value="ECO:0007669"/>
    <property type="project" value="InterPro"/>
</dbReference>
<dbReference type="RefSeq" id="WP_036716353.1">
    <property type="nucleotide sequence ID" value="NZ_KK082273.1"/>
</dbReference>
<reference evidence="1 2" key="1">
    <citation type="submission" date="2014-02" db="EMBL/GenBank/DDBJ databases">
        <title>Genome sequence of Paenibacillus darwinianus reveals adaptive mechanisms for survival in Antarctic soils.</title>
        <authorList>
            <person name="Dsouza M."/>
            <person name="Taylor M.W."/>
            <person name="Turner S.J."/>
            <person name="Aislabie J."/>
        </authorList>
    </citation>
    <scope>NUCLEOTIDE SEQUENCE [LARGE SCALE GENOMIC DNA]</scope>
    <source>
        <strain evidence="1 2">CE1</strain>
    </source>
</reference>
<accession>A0A9W5W6Z5</accession>
<keyword evidence="2" id="KW-1185">Reference proteome</keyword>
<proteinExistence type="predicted"/>
<dbReference type="NCBIfam" id="TIGR03485">
    <property type="entry name" value="cas_csx13_N"/>
    <property type="match status" value="1"/>
</dbReference>
<dbReference type="NCBIfam" id="TIGR03486">
    <property type="entry name" value="cas_csx13_C"/>
    <property type="match status" value="1"/>
</dbReference>
<gene>
    <name evidence="1" type="ORF">BG53_05950</name>
</gene>
<dbReference type="InterPro" id="IPR019989">
    <property type="entry name" value="CRISPR-assoc_Csx13_N"/>
</dbReference>
<name>A0A9W5W6Z5_9BACL</name>
<dbReference type="EMBL" id="JFHU01000185">
    <property type="protein sequence ID" value="EXX86589.1"/>
    <property type="molecule type" value="Genomic_DNA"/>
</dbReference>
<protein>
    <submittedName>
        <fullName evidence="1">CRISPR-associated protein</fullName>
    </submittedName>
</protein>
<dbReference type="InterPro" id="IPR027811">
    <property type="entry name" value="CRISPR-assoc_Csx13_C"/>
</dbReference>
<dbReference type="Proteomes" id="UP000053750">
    <property type="component" value="Unassembled WGS sequence"/>
</dbReference>
<sequence length="525" mass="58577">MGRLIYKLDNPAYTIYHRAALGGLASTLYAWSKEGAEGELADKGIRGHYDETSVTMEWDDGMGDTEALRQVLQASFRVTEGKLIDLPGHGIPSYRDAERVAVHNAIVGTFLQHNKMRPGEKGTRSLNIANADQEDGPPILISYKPVNSFAHQSAQGTRLLDKNGSLPGTAKIPQSVVPGAMSGSVPLEAPGDEVFLLLYLIVGCPLYLVRSDSWKEKVQFGILVPDVSNLKQFVLRVHRNHDKASMIERSDLSGYNNRIVGGAEEAAIHFMVQRLAEGRIDNNYMGISGFQAIAMGKVAWDGNQINRSSMRAIRLHYDEIDIYRAAASSRLNEKRKIPLKTGDTFVKPASRFPALIAANLAADRHWCDGLKEWIGEQSEFRQLNYMREGLVRMKNAIRNEQDKVIVEAFHEGLRRMYGQKGDRASKEGTSFARLTEVELERIRNTILRMKTMESLFGWFVQFCSGGSAGKGISAFGKHKELLLPFFNEPRNHARLQNLCLFAMLSYEGTDKNDVPEAQNSTEGVR</sequence>